<dbReference type="PANTHER" id="PTHR33452:SF1">
    <property type="entry name" value="INNER MEMBRANE PROTEIN YPHA-RELATED"/>
    <property type="match status" value="1"/>
</dbReference>
<dbReference type="Pfam" id="PF07681">
    <property type="entry name" value="DoxX"/>
    <property type="match status" value="1"/>
</dbReference>
<name>A0A075GUG1_9ARCH</name>
<feature type="transmembrane region" description="Helical" evidence="6">
    <location>
        <begin position="52"/>
        <end position="72"/>
    </location>
</feature>
<evidence type="ECO:0000256" key="6">
    <source>
        <dbReference type="SAM" id="Phobius"/>
    </source>
</evidence>
<feature type="transmembrane region" description="Helical" evidence="6">
    <location>
        <begin position="107"/>
        <end position="130"/>
    </location>
</feature>
<keyword evidence="2" id="KW-1003">Cell membrane</keyword>
<accession>A0A075GUG1</accession>
<evidence type="ECO:0000256" key="4">
    <source>
        <dbReference type="ARBA" id="ARBA00022989"/>
    </source>
</evidence>
<evidence type="ECO:0000256" key="1">
    <source>
        <dbReference type="ARBA" id="ARBA00004651"/>
    </source>
</evidence>
<proteinExistence type="predicted"/>
<reference evidence="7" key="1">
    <citation type="journal article" date="2014" name="Genome Biol. Evol.">
        <title>Pangenome evidence for extensive interdomain horizontal transfer affecting lineage core and shell genes in uncultured planktonic thaumarchaeota and euryarchaeota.</title>
        <authorList>
            <person name="Deschamps P."/>
            <person name="Zivanovic Y."/>
            <person name="Moreira D."/>
            <person name="Rodriguez-Valera F."/>
            <person name="Lopez-Garcia P."/>
        </authorList>
    </citation>
    <scope>NUCLEOTIDE SEQUENCE</scope>
</reference>
<dbReference type="AlphaFoldDB" id="A0A075GUG1"/>
<evidence type="ECO:0000256" key="2">
    <source>
        <dbReference type="ARBA" id="ARBA00022475"/>
    </source>
</evidence>
<keyword evidence="4 6" id="KW-1133">Transmembrane helix</keyword>
<keyword evidence="5 6" id="KW-0472">Membrane</keyword>
<comment type="subcellular location">
    <subcellularLocation>
        <location evidence="1">Cell membrane</location>
        <topology evidence="1">Multi-pass membrane protein</topology>
    </subcellularLocation>
</comment>
<dbReference type="InterPro" id="IPR051907">
    <property type="entry name" value="DoxX-like_oxidoreductase"/>
</dbReference>
<sequence>MDTKLSTHGLHDAAQMGMRAAIGVIFIVHGFGKFGNPGFGGWISSMGIPAEMQIPIALAELIPGILLLLGVLTRISASLISIVMLGAIFLVKGGTSLTGDGGYEFDLILLAACLVVIVAGPGRVSLSYALKKVPRVLQ</sequence>
<protein>
    <submittedName>
        <fullName evidence="7">DoxX family protein</fullName>
    </submittedName>
</protein>
<dbReference type="InterPro" id="IPR032808">
    <property type="entry name" value="DoxX"/>
</dbReference>
<evidence type="ECO:0000256" key="3">
    <source>
        <dbReference type="ARBA" id="ARBA00022692"/>
    </source>
</evidence>
<feature type="transmembrane region" description="Helical" evidence="6">
    <location>
        <begin position="12"/>
        <end position="32"/>
    </location>
</feature>
<evidence type="ECO:0000256" key="5">
    <source>
        <dbReference type="ARBA" id="ARBA00023136"/>
    </source>
</evidence>
<dbReference type="PANTHER" id="PTHR33452">
    <property type="entry name" value="OXIDOREDUCTASE CATD-RELATED"/>
    <property type="match status" value="1"/>
</dbReference>
<keyword evidence="3 6" id="KW-0812">Transmembrane</keyword>
<organism evidence="7">
    <name type="scientific">uncultured marine thaumarchaeote KM3_193_D11</name>
    <dbReference type="NCBI Taxonomy" id="1456082"/>
    <lineage>
        <taxon>Archaea</taxon>
        <taxon>Nitrososphaerota</taxon>
        <taxon>environmental samples</taxon>
    </lineage>
</organism>
<evidence type="ECO:0000313" key="7">
    <source>
        <dbReference type="EMBL" id="AIF06590.1"/>
    </source>
</evidence>
<dbReference type="GO" id="GO:0005886">
    <property type="term" value="C:plasma membrane"/>
    <property type="evidence" value="ECO:0007669"/>
    <property type="project" value="UniProtKB-SubCell"/>
</dbReference>
<dbReference type="EMBL" id="KF900775">
    <property type="protein sequence ID" value="AIF06590.1"/>
    <property type="molecule type" value="Genomic_DNA"/>
</dbReference>
<feature type="transmembrane region" description="Helical" evidence="6">
    <location>
        <begin position="79"/>
        <end position="95"/>
    </location>
</feature>